<dbReference type="EMBL" id="CAXDID020000054">
    <property type="protein sequence ID" value="CAL6006434.1"/>
    <property type="molecule type" value="Genomic_DNA"/>
</dbReference>
<evidence type="ECO:0000313" key="4">
    <source>
        <dbReference type="EMBL" id="CAL6116040.1"/>
    </source>
</evidence>
<evidence type="ECO:0000313" key="5">
    <source>
        <dbReference type="Proteomes" id="UP001642409"/>
    </source>
</evidence>
<dbReference type="EMBL" id="CAXDID020000944">
    <property type="protein sequence ID" value="CAL6116040.1"/>
    <property type="molecule type" value="Genomic_DNA"/>
</dbReference>
<sequence>MSKLLKLNKQLSHNICSKPKALFYNESASLSESLFVISEQLESEVLQQIVRSSNQNESASKSDSILVFWDQSSIQNVSMFKIKITNGQRCVESVSIHTEQNTQTGIEADVIQDLFTYVFDEAQ</sequence>
<evidence type="ECO:0000313" key="1">
    <source>
        <dbReference type="EMBL" id="CAI9916895.1"/>
    </source>
</evidence>
<proteinExistence type="predicted"/>
<accession>A0AA86NCG5</accession>
<protein>
    <submittedName>
        <fullName evidence="3">Hypothetical_protein</fullName>
    </submittedName>
</protein>
<dbReference type="EMBL" id="CATOUU010000115">
    <property type="protein sequence ID" value="CAI9916895.1"/>
    <property type="molecule type" value="Genomic_DNA"/>
</dbReference>
<reference evidence="1" key="1">
    <citation type="submission" date="2023-06" db="EMBL/GenBank/DDBJ databases">
        <authorList>
            <person name="Kurt Z."/>
        </authorList>
    </citation>
    <scope>NUCLEOTIDE SEQUENCE</scope>
</reference>
<gene>
    <name evidence="3" type="ORF">HINF_LOCUS20152</name>
    <name evidence="1" type="ORF">HINF_LOCUS4540</name>
    <name evidence="2" type="ORF">HINF_LOCUS63358</name>
    <name evidence="4" type="ORF">HINF_LOCUS78889</name>
</gene>
<organism evidence="1">
    <name type="scientific">Hexamita inflata</name>
    <dbReference type="NCBI Taxonomy" id="28002"/>
    <lineage>
        <taxon>Eukaryota</taxon>
        <taxon>Metamonada</taxon>
        <taxon>Diplomonadida</taxon>
        <taxon>Hexamitidae</taxon>
        <taxon>Hexamitinae</taxon>
        <taxon>Hexamita</taxon>
    </lineage>
</organism>
<evidence type="ECO:0000313" key="2">
    <source>
        <dbReference type="EMBL" id="CAI9975713.1"/>
    </source>
</evidence>
<comment type="caution">
    <text evidence="1">The sequence shown here is derived from an EMBL/GenBank/DDBJ whole genome shotgun (WGS) entry which is preliminary data.</text>
</comment>
<dbReference type="AlphaFoldDB" id="A0AA86NCG5"/>
<name>A0AA86NCG5_9EUKA</name>
<keyword evidence="5" id="KW-1185">Reference proteome</keyword>
<reference evidence="3 5" key="2">
    <citation type="submission" date="2024-07" db="EMBL/GenBank/DDBJ databases">
        <authorList>
            <person name="Akdeniz Z."/>
        </authorList>
    </citation>
    <scope>NUCLEOTIDE SEQUENCE [LARGE SCALE GENOMIC DNA]</scope>
</reference>
<evidence type="ECO:0000313" key="3">
    <source>
        <dbReference type="EMBL" id="CAL6006434.1"/>
    </source>
</evidence>
<dbReference type="EMBL" id="CATOUU010001170">
    <property type="protein sequence ID" value="CAI9975713.1"/>
    <property type="molecule type" value="Genomic_DNA"/>
</dbReference>
<dbReference type="Proteomes" id="UP001642409">
    <property type="component" value="Unassembled WGS sequence"/>
</dbReference>